<name>A0A4Q6Y6T1_9SPHN</name>
<keyword evidence="1" id="KW-1133">Transmembrane helix</keyword>
<dbReference type="RefSeq" id="WP_130156501.1">
    <property type="nucleotide sequence ID" value="NZ_SGIS01000010.1"/>
</dbReference>
<dbReference type="AlphaFoldDB" id="A0A4Q6Y6T1"/>
<evidence type="ECO:0000256" key="1">
    <source>
        <dbReference type="SAM" id="Phobius"/>
    </source>
</evidence>
<keyword evidence="3" id="KW-1185">Reference proteome</keyword>
<dbReference type="OrthoDB" id="7595167at2"/>
<proteinExistence type="predicted"/>
<organism evidence="2 3">
    <name type="scientific">Sphingomonas populi</name>
    <dbReference type="NCBI Taxonomy" id="2484750"/>
    <lineage>
        <taxon>Bacteria</taxon>
        <taxon>Pseudomonadati</taxon>
        <taxon>Pseudomonadota</taxon>
        <taxon>Alphaproteobacteria</taxon>
        <taxon>Sphingomonadales</taxon>
        <taxon>Sphingomonadaceae</taxon>
        <taxon>Sphingomonas</taxon>
    </lineage>
</organism>
<keyword evidence="1" id="KW-0472">Membrane</keyword>
<feature type="transmembrane region" description="Helical" evidence="1">
    <location>
        <begin position="95"/>
        <end position="117"/>
    </location>
</feature>
<comment type="caution">
    <text evidence="2">The sequence shown here is derived from an EMBL/GenBank/DDBJ whole genome shotgun (WGS) entry which is preliminary data.</text>
</comment>
<evidence type="ECO:0000313" key="2">
    <source>
        <dbReference type="EMBL" id="RZF64926.1"/>
    </source>
</evidence>
<sequence length="130" mass="14212">MKEIRAFLLSPVPAALLGALVSWATGGFPRPISIAVFYLLLLYIAQLLFGLAVRAFLINKMRKSPVDFAFGGAVMTGIPSITYLLWATIQREAHWAQGIEVLAVWLVLGALTGLSYWRLSRPSVKAPARA</sequence>
<protein>
    <submittedName>
        <fullName evidence="2">Uncharacterized protein</fullName>
    </submittedName>
</protein>
<feature type="transmembrane region" description="Helical" evidence="1">
    <location>
        <begin position="68"/>
        <end position="89"/>
    </location>
</feature>
<keyword evidence="1" id="KW-0812">Transmembrane</keyword>
<dbReference type="EMBL" id="SGIS01000010">
    <property type="protein sequence ID" value="RZF64926.1"/>
    <property type="molecule type" value="Genomic_DNA"/>
</dbReference>
<feature type="transmembrane region" description="Helical" evidence="1">
    <location>
        <begin position="34"/>
        <end position="56"/>
    </location>
</feature>
<dbReference type="Proteomes" id="UP000292085">
    <property type="component" value="Unassembled WGS sequence"/>
</dbReference>
<accession>A0A4Q6Y6T1</accession>
<evidence type="ECO:0000313" key="3">
    <source>
        <dbReference type="Proteomes" id="UP000292085"/>
    </source>
</evidence>
<reference evidence="2 3" key="1">
    <citation type="submission" date="2019-02" db="EMBL/GenBank/DDBJ databases">
        <authorList>
            <person name="Li Y."/>
        </authorList>
    </citation>
    <scope>NUCLEOTIDE SEQUENCE [LARGE SCALE GENOMIC DNA]</scope>
    <source>
        <strain evidence="2 3">3-7</strain>
    </source>
</reference>
<gene>
    <name evidence="2" type="ORF">EWE75_08670</name>
</gene>